<sequence>MKLSASVRAFAQIAAIHLTLAAATASRLNGRLEGGAAVVKVDITNIDLLFYQVDVEVGSNRDKVSLRLDTSTADTFVPSWETSCDIAYDPLKVDLIYNTNNSCTAYGAFYWPGSSSFLQDDSMKFNWDSGNGIWGSDVVTVAGVSIKGLSFGVSQFTEAPQGIFGIGHPQRELLYLRNKTVYENFPARLKSQGSIAKVAYSIFLNATGNGSTGSILFGGVDHAKYEGILATVPVVEYVSYSLNTYEDKSRFIVVVHDIYIGWRSHSAETEGAGQDSGSSYYDVTRSTPYPVLLDAGSPLSYFTSEVLTSFSSALGATWNSTISQYNVPCALTSNLTIVFNFSGKTIDVPYTNFVYAFDGTCVLGVLQTPPGAGNHLTLGQNFLRSVYAVFDLEDDTISIARAKYTNEEDIEAISGTIPSATQADLYSSSSYQTSFMEFSATSTFTHNSDPTFNPATRRINATMTATSSTRTVASSTSKKDGAVSSNGPGSLAMAVLLLAANWAL</sequence>
<evidence type="ECO:0000256" key="9">
    <source>
        <dbReference type="ARBA" id="ARBA00022801"/>
    </source>
</evidence>
<evidence type="ECO:0000256" key="13">
    <source>
        <dbReference type="SAM" id="SignalP"/>
    </source>
</evidence>
<proteinExistence type="inferred from homology"/>
<evidence type="ECO:0000256" key="7">
    <source>
        <dbReference type="ARBA" id="ARBA00022729"/>
    </source>
</evidence>
<keyword evidence="10" id="KW-0865">Zymogen</keyword>
<evidence type="ECO:0000256" key="4">
    <source>
        <dbReference type="ARBA" id="ARBA00013207"/>
    </source>
</evidence>
<keyword evidence="6" id="KW-0645">Protease</keyword>
<feature type="compositionally biased region" description="Low complexity" evidence="12">
    <location>
        <begin position="466"/>
        <end position="476"/>
    </location>
</feature>
<dbReference type="PANTHER" id="PTHR47966:SF65">
    <property type="entry name" value="ASPARTIC-TYPE ENDOPEPTIDASE"/>
    <property type="match status" value="1"/>
</dbReference>
<evidence type="ECO:0000313" key="16">
    <source>
        <dbReference type="Proteomes" id="UP001497600"/>
    </source>
</evidence>
<evidence type="ECO:0000256" key="6">
    <source>
        <dbReference type="ARBA" id="ARBA00022670"/>
    </source>
</evidence>
<keyword evidence="11" id="KW-1015">Disulfide bond</keyword>
<dbReference type="EMBL" id="OZ004257">
    <property type="protein sequence ID" value="CAK7909344.1"/>
    <property type="molecule type" value="Genomic_DNA"/>
</dbReference>
<keyword evidence="8" id="KW-0064">Aspartyl protease</keyword>
<name>A0ABP0EG08_9ASCO</name>
<dbReference type="InterPro" id="IPR001461">
    <property type="entry name" value="Aspartic_peptidase_A1"/>
</dbReference>
<comment type="subcellular location">
    <subcellularLocation>
        <location evidence="2">Secreted</location>
    </subcellularLocation>
</comment>
<feature type="chain" id="PRO_5045281127" description="candidapepsin" evidence="13">
    <location>
        <begin position="26"/>
        <end position="504"/>
    </location>
</feature>
<dbReference type="SUPFAM" id="SSF50630">
    <property type="entry name" value="Acid proteases"/>
    <property type="match status" value="1"/>
</dbReference>
<dbReference type="InterPro" id="IPR033876">
    <property type="entry name" value="SAP-like"/>
</dbReference>
<dbReference type="PROSITE" id="PS51767">
    <property type="entry name" value="PEPTIDASE_A1"/>
    <property type="match status" value="1"/>
</dbReference>
<accession>A0ABP0EG08</accession>
<evidence type="ECO:0000256" key="12">
    <source>
        <dbReference type="SAM" id="MobiDB-lite"/>
    </source>
</evidence>
<organism evidence="15 16">
    <name type="scientific">[Candida] anglica</name>
    <dbReference type="NCBI Taxonomy" id="148631"/>
    <lineage>
        <taxon>Eukaryota</taxon>
        <taxon>Fungi</taxon>
        <taxon>Dikarya</taxon>
        <taxon>Ascomycota</taxon>
        <taxon>Saccharomycotina</taxon>
        <taxon>Pichiomycetes</taxon>
        <taxon>Debaryomycetaceae</taxon>
        <taxon>Kurtzmaniella</taxon>
    </lineage>
</organism>
<keyword evidence="9" id="KW-0378">Hydrolase</keyword>
<evidence type="ECO:0000259" key="14">
    <source>
        <dbReference type="PROSITE" id="PS51767"/>
    </source>
</evidence>
<comment type="similarity">
    <text evidence="3">Belongs to the peptidase A1 family.</text>
</comment>
<evidence type="ECO:0000256" key="5">
    <source>
        <dbReference type="ARBA" id="ARBA00022525"/>
    </source>
</evidence>
<reference evidence="15 16" key="1">
    <citation type="submission" date="2024-01" db="EMBL/GenBank/DDBJ databases">
        <authorList>
            <consortium name="Genoscope - CEA"/>
            <person name="William W."/>
        </authorList>
    </citation>
    <scope>NUCLEOTIDE SEQUENCE [LARGE SCALE GENOMIC DNA]</scope>
    <source>
        <strain evidence="15 16">29B2s-10</strain>
    </source>
</reference>
<comment type="catalytic activity">
    <reaction evidence="1">
        <text>Preferential cleavage at the carboxyl of hydrophobic amino acids, but fails to cleave 15-Leu-|-Tyr-16, 16-Tyr-|-Leu-17 and 24-Phe-|-Phe-25 of insulin B chain. Activates trypsinogen, and degrades keratin.</text>
        <dbReference type="EC" id="3.4.23.24"/>
    </reaction>
</comment>
<dbReference type="Gene3D" id="2.40.70.10">
    <property type="entry name" value="Acid Proteases"/>
    <property type="match status" value="2"/>
</dbReference>
<dbReference type="PRINTS" id="PR00792">
    <property type="entry name" value="PEPSIN"/>
</dbReference>
<dbReference type="InterPro" id="IPR021109">
    <property type="entry name" value="Peptidase_aspartic_dom_sf"/>
</dbReference>
<feature type="region of interest" description="Disordered" evidence="12">
    <location>
        <begin position="466"/>
        <end position="485"/>
    </location>
</feature>
<dbReference type="EC" id="3.4.23.24" evidence="4"/>
<dbReference type="CDD" id="cd05474">
    <property type="entry name" value="SAP_like"/>
    <property type="match status" value="1"/>
</dbReference>
<keyword evidence="16" id="KW-1185">Reference proteome</keyword>
<evidence type="ECO:0000256" key="3">
    <source>
        <dbReference type="ARBA" id="ARBA00007447"/>
    </source>
</evidence>
<gene>
    <name evidence="15" type="primary">SAP10</name>
    <name evidence="15" type="ORF">CAAN4_E14400</name>
</gene>
<protein>
    <recommendedName>
        <fullName evidence="4">candidapepsin</fullName>
        <ecNumber evidence="4">3.4.23.24</ecNumber>
    </recommendedName>
</protein>
<evidence type="ECO:0000256" key="11">
    <source>
        <dbReference type="ARBA" id="ARBA00023157"/>
    </source>
</evidence>
<dbReference type="PANTHER" id="PTHR47966">
    <property type="entry name" value="BETA-SITE APP-CLEAVING ENZYME, ISOFORM A-RELATED"/>
    <property type="match status" value="1"/>
</dbReference>
<evidence type="ECO:0000256" key="8">
    <source>
        <dbReference type="ARBA" id="ARBA00022750"/>
    </source>
</evidence>
<evidence type="ECO:0000256" key="10">
    <source>
        <dbReference type="ARBA" id="ARBA00023145"/>
    </source>
</evidence>
<dbReference type="Proteomes" id="UP001497600">
    <property type="component" value="Chromosome E"/>
</dbReference>
<dbReference type="InterPro" id="IPR033121">
    <property type="entry name" value="PEPTIDASE_A1"/>
</dbReference>
<keyword evidence="5" id="KW-0964">Secreted</keyword>
<evidence type="ECO:0000256" key="1">
    <source>
        <dbReference type="ARBA" id="ARBA00001675"/>
    </source>
</evidence>
<feature type="domain" description="Peptidase A1" evidence="14">
    <location>
        <begin position="51"/>
        <end position="400"/>
    </location>
</feature>
<evidence type="ECO:0000313" key="15">
    <source>
        <dbReference type="EMBL" id="CAK7909344.1"/>
    </source>
</evidence>
<keyword evidence="7 13" id="KW-0732">Signal</keyword>
<evidence type="ECO:0000256" key="2">
    <source>
        <dbReference type="ARBA" id="ARBA00004613"/>
    </source>
</evidence>
<feature type="signal peptide" evidence="13">
    <location>
        <begin position="1"/>
        <end position="25"/>
    </location>
</feature>
<dbReference type="Pfam" id="PF00026">
    <property type="entry name" value="Asp"/>
    <property type="match status" value="1"/>
</dbReference>